<evidence type="ECO:0000313" key="3">
    <source>
        <dbReference type="EMBL" id="QDU40104.1"/>
    </source>
</evidence>
<evidence type="ECO:0000313" key="4">
    <source>
        <dbReference type="Proteomes" id="UP000320496"/>
    </source>
</evidence>
<keyword evidence="4" id="KW-1185">Reference proteome</keyword>
<dbReference type="RefSeq" id="WP_145371224.1">
    <property type="nucleotide sequence ID" value="NZ_CP036275.1"/>
</dbReference>
<protein>
    <recommendedName>
        <fullName evidence="2">Cytochrome C Planctomycete-type domain-containing protein</fullName>
    </recommendedName>
</protein>
<dbReference type="EMBL" id="CP036275">
    <property type="protein sequence ID" value="QDU40104.1"/>
    <property type="molecule type" value="Genomic_DNA"/>
</dbReference>
<accession>A0A517ZC72</accession>
<evidence type="ECO:0000259" key="2">
    <source>
        <dbReference type="Pfam" id="PF07635"/>
    </source>
</evidence>
<dbReference type="Pfam" id="PF07635">
    <property type="entry name" value="PSCyt1"/>
    <property type="match status" value="1"/>
</dbReference>
<dbReference type="KEGG" id="mri:Mal4_44590"/>
<feature type="domain" description="Cytochrome C Planctomycete-type" evidence="2">
    <location>
        <begin position="40"/>
        <end position="90"/>
    </location>
</feature>
<proteinExistence type="predicted"/>
<feature type="signal peptide" evidence="1">
    <location>
        <begin position="1"/>
        <end position="21"/>
    </location>
</feature>
<feature type="chain" id="PRO_5022069171" description="Cytochrome C Planctomycete-type domain-containing protein" evidence="1">
    <location>
        <begin position="22"/>
        <end position="597"/>
    </location>
</feature>
<dbReference type="PANTHER" id="PTHR35889">
    <property type="entry name" value="CYCLOINULO-OLIGOSACCHARIDE FRUCTANOTRANSFERASE-RELATED"/>
    <property type="match status" value="1"/>
</dbReference>
<name>A0A517ZC72_9PLAN</name>
<dbReference type="Proteomes" id="UP000320496">
    <property type="component" value="Chromosome"/>
</dbReference>
<sequence length="597" mass="66656" precursor="true">MSRLCPILAAVMLLLPVAVRADDDNDELARQARSVLRRHCLRCHNGSGSEGGDFDILNVTHLVDEYGLVTDGDPADSLLLERVVEETMPPFEIRERTPVTAGEAEILRRWIAEGAAVFPVGEGREFIQLTDVLQAMHDFLRTQRPEDRQFIRFFTLHNLYNNSRILSEDLPIYRAALSKALNSLSNQSRIALPRAIDTASHLGSGRAGSLSETVYAIDVRDYGWDEDDLWTEVIRAYPYGVSYENLLDDRLQQLDGEIVRMSGSDLPMIRADWFITTAMRPPLYHALLRIPDTADELEQQLDVDIPGRFRQPAANRLARAGFAKSGVSGQNRMVERTDGAFGAYWKSYDFKPGRKRAKLSRFPLGPRNLFAGTSHPFDAQAFEHDGGEIIWHLPNGLQGYMLIDGEGGRIDEGPIDVVSDALKTSGTPAIVNGVSCMACHKHGMIPFQDSIRDHSAVFGAAQRKVQDLYPAASVMQQLVEQDRERFMEALEECIGPFLKTGANKDTPIEDFPEPVAEVARLHRLVFLDLETVACELNIEDPQQLILRVGLRTLKELGLDALAQKDGVISRLDWEAFEGTSLMQDLASQLGFTPQIVF</sequence>
<evidence type="ECO:0000256" key="1">
    <source>
        <dbReference type="SAM" id="SignalP"/>
    </source>
</evidence>
<keyword evidence="1" id="KW-0732">Signal</keyword>
<dbReference type="OrthoDB" id="9811281at2"/>
<reference evidence="3 4" key="1">
    <citation type="submission" date="2019-02" db="EMBL/GenBank/DDBJ databases">
        <title>Deep-cultivation of Planctomycetes and their phenomic and genomic characterization uncovers novel biology.</title>
        <authorList>
            <person name="Wiegand S."/>
            <person name="Jogler M."/>
            <person name="Boedeker C."/>
            <person name="Pinto D."/>
            <person name="Vollmers J."/>
            <person name="Rivas-Marin E."/>
            <person name="Kohn T."/>
            <person name="Peeters S.H."/>
            <person name="Heuer A."/>
            <person name="Rast P."/>
            <person name="Oberbeckmann S."/>
            <person name="Bunk B."/>
            <person name="Jeske O."/>
            <person name="Meyerdierks A."/>
            <person name="Storesund J.E."/>
            <person name="Kallscheuer N."/>
            <person name="Luecker S."/>
            <person name="Lage O.M."/>
            <person name="Pohl T."/>
            <person name="Merkel B.J."/>
            <person name="Hornburger P."/>
            <person name="Mueller R.-W."/>
            <person name="Bruemmer F."/>
            <person name="Labrenz M."/>
            <person name="Spormann A.M."/>
            <person name="Op den Camp H."/>
            <person name="Overmann J."/>
            <person name="Amann R."/>
            <person name="Jetten M.S.M."/>
            <person name="Mascher T."/>
            <person name="Medema M.H."/>
            <person name="Devos D.P."/>
            <person name="Kaster A.-K."/>
            <person name="Ovreas L."/>
            <person name="Rohde M."/>
            <person name="Galperin M.Y."/>
            <person name="Jogler C."/>
        </authorList>
    </citation>
    <scope>NUCLEOTIDE SEQUENCE [LARGE SCALE GENOMIC DNA]</scope>
    <source>
        <strain evidence="3 4">Mal4</strain>
    </source>
</reference>
<organism evidence="3 4">
    <name type="scientific">Maioricimonas rarisocia</name>
    <dbReference type="NCBI Taxonomy" id="2528026"/>
    <lineage>
        <taxon>Bacteria</taxon>
        <taxon>Pseudomonadati</taxon>
        <taxon>Planctomycetota</taxon>
        <taxon>Planctomycetia</taxon>
        <taxon>Planctomycetales</taxon>
        <taxon>Planctomycetaceae</taxon>
        <taxon>Maioricimonas</taxon>
    </lineage>
</organism>
<dbReference type="PANTHER" id="PTHR35889:SF3">
    <property type="entry name" value="F-BOX DOMAIN-CONTAINING PROTEIN"/>
    <property type="match status" value="1"/>
</dbReference>
<dbReference type="AlphaFoldDB" id="A0A517ZC72"/>
<dbReference type="InterPro" id="IPR011429">
    <property type="entry name" value="Cyt_c_Planctomycete-type"/>
</dbReference>
<gene>
    <name evidence="3" type="ORF">Mal4_44590</name>
</gene>